<evidence type="ECO:0000256" key="8">
    <source>
        <dbReference type="ARBA" id="ARBA00023163"/>
    </source>
</evidence>
<evidence type="ECO:0000256" key="1">
    <source>
        <dbReference type="ARBA" id="ARBA00004123"/>
    </source>
</evidence>
<proteinExistence type="inferred from homology"/>
<feature type="compositionally biased region" description="Polar residues" evidence="11">
    <location>
        <begin position="269"/>
        <end position="292"/>
    </location>
</feature>
<keyword evidence="8" id="KW-0804">Transcription</keyword>
<evidence type="ECO:0000256" key="10">
    <source>
        <dbReference type="ARBA" id="ARBA00048287"/>
    </source>
</evidence>
<dbReference type="STRING" id="45882.A0A0V1CP48"/>
<evidence type="ECO:0000313" key="13">
    <source>
        <dbReference type="EMBL" id="KRY51055.1"/>
    </source>
</evidence>
<dbReference type="EMBL" id="JYDI01000135">
    <property type="protein sequence ID" value="KRY51055.1"/>
    <property type="molecule type" value="Genomic_DNA"/>
</dbReference>
<comment type="catalytic activity">
    <reaction evidence="10">
        <text>N(6)-acetyl-L-lysyl-[histone] + H2O = L-lysyl-[histone] + acetate</text>
        <dbReference type="Rhea" id="RHEA:58196"/>
        <dbReference type="Rhea" id="RHEA-COMP:9845"/>
        <dbReference type="Rhea" id="RHEA-COMP:11338"/>
        <dbReference type="ChEBI" id="CHEBI:15377"/>
        <dbReference type="ChEBI" id="CHEBI:29969"/>
        <dbReference type="ChEBI" id="CHEBI:30089"/>
        <dbReference type="ChEBI" id="CHEBI:61930"/>
        <dbReference type="EC" id="3.5.1.98"/>
    </reaction>
</comment>
<reference evidence="13 14" key="1">
    <citation type="submission" date="2015-01" db="EMBL/GenBank/DDBJ databases">
        <title>Evolution of Trichinella species and genotypes.</title>
        <authorList>
            <person name="Korhonen P.K."/>
            <person name="Edoardo P."/>
            <person name="Giuseppe L.R."/>
            <person name="Gasser R.B."/>
        </authorList>
    </citation>
    <scope>NUCLEOTIDE SEQUENCE [LARGE SCALE GENOMIC DNA]</scope>
    <source>
        <strain evidence="13">ISS120</strain>
    </source>
</reference>
<dbReference type="OMA" id="KERSCHA"/>
<evidence type="ECO:0000256" key="6">
    <source>
        <dbReference type="ARBA" id="ARBA00022853"/>
    </source>
</evidence>
<dbReference type="Gene3D" id="3.40.800.20">
    <property type="entry name" value="Histone deacetylase domain"/>
    <property type="match status" value="1"/>
</dbReference>
<comment type="subcellular location">
    <subcellularLocation>
        <location evidence="1">Nucleus</location>
    </subcellularLocation>
</comment>
<dbReference type="Pfam" id="PF00850">
    <property type="entry name" value="Hist_deacetyl"/>
    <property type="match status" value="1"/>
</dbReference>
<dbReference type="SUPFAM" id="SSF52768">
    <property type="entry name" value="Arginase/deacetylase"/>
    <property type="match status" value="1"/>
</dbReference>
<dbReference type="InterPro" id="IPR023801">
    <property type="entry name" value="His_deacetylse_dom"/>
</dbReference>
<dbReference type="PANTHER" id="PTHR10625:SF5">
    <property type="entry name" value="HISTONE DEACETYLASE"/>
    <property type="match status" value="1"/>
</dbReference>
<evidence type="ECO:0000256" key="3">
    <source>
        <dbReference type="ARBA" id="ARBA00012111"/>
    </source>
</evidence>
<dbReference type="GO" id="GO:0040029">
    <property type="term" value="P:epigenetic regulation of gene expression"/>
    <property type="evidence" value="ECO:0007669"/>
    <property type="project" value="TreeGrafter"/>
</dbReference>
<dbReference type="OrthoDB" id="424012at2759"/>
<dbReference type="CDD" id="cd11681">
    <property type="entry name" value="HDAC_classIIa"/>
    <property type="match status" value="1"/>
</dbReference>
<dbReference type="GO" id="GO:0000118">
    <property type="term" value="C:histone deacetylase complex"/>
    <property type="evidence" value="ECO:0007669"/>
    <property type="project" value="TreeGrafter"/>
</dbReference>
<comment type="caution">
    <text evidence="13">The sequence shown here is derived from an EMBL/GenBank/DDBJ whole genome shotgun (WGS) entry which is preliminary data.</text>
</comment>
<keyword evidence="14" id="KW-1185">Reference proteome</keyword>
<dbReference type="AlphaFoldDB" id="A0A0V1CP48"/>
<dbReference type="InterPro" id="IPR037138">
    <property type="entry name" value="His_deacetylse_dom_sf"/>
</dbReference>
<evidence type="ECO:0000256" key="9">
    <source>
        <dbReference type="ARBA" id="ARBA00023242"/>
    </source>
</evidence>
<dbReference type="EC" id="3.5.1.98" evidence="3"/>
<sequence length="958" mass="105074">MELTRRVWDVVNFQRAPQTSNHHHRALFDCFDASGKNEHSWLNVSIYVSLSFSICVKHVNNWLELTSSAVAQAARKNVFHCSGGDWVLWLFCLPLYTLQSSVKQPLVSEAHGRAAFEHAWRGWRRVTSIDRRRHAYVKIFKRTVRSMDRSDEPVLIIFFRALRVLIGWFGRAKAMSDDSVLGALYGRREVPSVFELEQRVLALHCSYKQRQSSLVEQFQRSQQELAVRHYAESQHLLDEFMKERSCHAPVARHASLPTMSSPIPRANSIEASTSTNGSSPASCASGVQTSGTISDRTKEKLKAFIYGKRKRQLSSSDDSRQHFAPYPIPTGDFHQLRKVCSEPELDSRLASLRNKLPDSVVFNEAAPTTPLTSPCCRDFPSLLWNSNGVSSLAFPAPSLPCLPSYVAHATGGDGYASTSVEPLNGFLRNSALFLSAPSLAGASTAPAALPTLPVPSFIGGPIAGGGLPLAPAEALAQAASLYGHAFAPLSRACANPPTVGVSPMEQYQYNVLRQQLRDLVLRRKSLVREETDDEVAREGNGPSLLPRSLASLGLSDSGDGNTPKTTGIAFDLLMARHDCICSIKGQHIEEGERIKTIWSHLQSTDLFEKCKKLNGRKAPLEYLRLCHDECYTTFFGVSPTACLKTDPTRLPLRSFIQLPCGGIGVDADTYFNDGSTQLSARVAVGCTVDLCLAVAAGTLENGFALVRPPGHHAEPVQAMGFCFFNNIAIAVRVLQQKKPHLKKFAIIDWDVHHGKGTQLIFENDPNVLYLSLHRYDNGTFFPGTGSLTEVGSGAGAGFTVNIAWSGGSMGDADYLAAFAHVVLPILDQFEPDFVLVAAGFDAADGHHVTLGGYHLSPAIFAHMTRSLLRYADSRLVLVLEGGYELKVVNECIEECLRVLCGQESRALSAEALAASPSESAQTVLRQLINEQRPYWPILDPKAPLSCSFRQLEAMKTKK</sequence>
<evidence type="ECO:0000259" key="12">
    <source>
        <dbReference type="Pfam" id="PF00850"/>
    </source>
</evidence>
<dbReference type="PANTHER" id="PTHR10625">
    <property type="entry name" value="HISTONE DEACETYLASE HDAC1-RELATED"/>
    <property type="match status" value="1"/>
</dbReference>
<evidence type="ECO:0000256" key="5">
    <source>
        <dbReference type="ARBA" id="ARBA00022801"/>
    </source>
</evidence>
<keyword evidence="9" id="KW-0539">Nucleus</keyword>
<keyword evidence="6" id="KW-0156">Chromatin regulator</keyword>
<keyword evidence="5" id="KW-0378">Hydrolase</keyword>
<protein>
    <recommendedName>
        <fullName evidence="3">histone deacetylase</fullName>
        <ecNumber evidence="3">3.5.1.98</ecNumber>
    </recommendedName>
</protein>
<keyword evidence="4" id="KW-0678">Repressor</keyword>
<organism evidence="13 14">
    <name type="scientific">Trichinella britovi</name>
    <name type="common">Parasitic roundworm</name>
    <dbReference type="NCBI Taxonomy" id="45882"/>
    <lineage>
        <taxon>Eukaryota</taxon>
        <taxon>Metazoa</taxon>
        <taxon>Ecdysozoa</taxon>
        <taxon>Nematoda</taxon>
        <taxon>Enoplea</taxon>
        <taxon>Dorylaimia</taxon>
        <taxon>Trichinellida</taxon>
        <taxon>Trichinellidae</taxon>
        <taxon>Trichinella</taxon>
    </lineage>
</organism>
<evidence type="ECO:0000256" key="7">
    <source>
        <dbReference type="ARBA" id="ARBA00023015"/>
    </source>
</evidence>
<name>A0A0V1CP48_TRIBR</name>
<evidence type="ECO:0000313" key="14">
    <source>
        <dbReference type="Proteomes" id="UP000054653"/>
    </source>
</evidence>
<comment type="similarity">
    <text evidence="2">Belongs to the histone deacetylase family. HD type 2 subfamily.</text>
</comment>
<accession>A0A0V1CP48</accession>
<dbReference type="InterPro" id="IPR023696">
    <property type="entry name" value="Ureohydrolase_dom_sf"/>
</dbReference>
<gene>
    <name evidence="13" type="primary">hda-4</name>
    <name evidence="13" type="ORF">T03_15452</name>
</gene>
<evidence type="ECO:0000256" key="2">
    <source>
        <dbReference type="ARBA" id="ARBA00007738"/>
    </source>
</evidence>
<evidence type="ECO:0000256" key="11">
    <source>
        <dbReference type="SAM" id="MobiDB-lite"/>
    </source>
</evidence>
<dbReference type="PRINTS" id="PR01270">
    <property type="entry name" value="HDASUPER"/>
</dbReference>
<dbReference type="GO" id="GO:0141221">
    <property type="term" value="F:histone deacetylase activity, hydrolytic mechanism"/>
    <property type="evidence" value="ECO:0007669"/>
    <property type="project" value="UniProtKB-EC"/>
</dbReference>
<keyword evidence="7" id="KW-0805">Transcription regulation</keyword>
<evidence type="ECO:0000256" key="4">
    <source>
        <dbReference type="ARBA" id="ARBA00022491"/>
    </source>
</evidence>
<dbReference type="InterPro" id="IPR000286">
    <property type="entry name" value="HDACs"/>
</dbReference>
<dbReference type="Proteomes" id="UP000054653">
    <property type="component" value="Unassembled WGS sequence"/>
</dbReference>
<feature type="domain" description="Histone deacetylase" evidence="12">
    <location>
        <begin position="587"/>
        <end position="898"/>
    </location>
</feature>
<feature type="region of interest" description="Disordered" evidence="11">
    <location>
        <begin position="253"/>
        <end position="292"/>
    </location>
</feature>